<accession>A0AB38U2K6</accession>
<feature type="region of interest" description="Disordered" evidence="1">
    <location>
        <begin position="104"/>
        <end position="130"/>
    </location>
</feature>
<evidence type="ECO:0000256" key="1">
    <source>
        <dbReference type="SAM" id="MobiDB-lite"/>
    </source>
</evidence>
<name>A0AB38U2K6_BURGA</name>
<protein>
    <submittedName>
        <fullName evidence="2">Uncharacterized protein</fullName>
    </submittedName>
</protein>
<organism evidence="2 3">
    <name type="scientific">Burkholderia gladioli</name>
    <name type="common">Pseudomonas marginata</name>
    <name type="synonym">Phytomonas marginata</name>
    <dbReference type="NCBI Taxonomy" id="28095"/>
    <lineage>
        <taxon>Bacteria</taxon>
        <taxon>Pseudomonadati</taxon>
        <taxon>Pseudomonadota</taxon>
        <taxon>Betaproteobacteria</taxon>
        <taxon>Burkholderiales</taxon>
        <taxon>Burkholderiaceae</taxon>
        <taxon>Burkholderia</taxon>
    </lineage>
</organism>
<dbReference type="RefSeq" id="WP_186053845.1">
    <property type="nucleotide sequence ID" value="NZ_CADEWR010000001.1"/>
</dbReference>
<evidence type="ECO:0000313" key="2">
    <source>
        <dbReference type="EMBL" id="UWX74224.1"/>
    </source>
</evidence>
<proteinExistence type="predicted"/>
<gene>
    <name evidence="2" type="ORF">NYZ96_22085</name>
</gene>
<dbReference type="EMBL" id="CP104215">
    <property type="protein sequence ID" value="UWX74224.1"/>
    <property type="molecule type" value="Genomic_DNA"/>
</dbReference>
<dbReference type="AlphaFoldDB" id="A0AB38U2K6"/>
<sequence length="179" mass="19372">MSKWKAIVNDRCVIFESCLGRDANQIEPVIFREKSKESDYGRLRSGLTRAGCGTDRGDRGSGGAMDEARPPGRPRAARADFSRPPAVSFASACRSIGVDRAGPAPRDPRYRALPRGPHAGSAVRSGERRPASMLAARQSRIATCAIKAIFCIMPKNILMISGLKPIPALVFLCDRSFQA</sequence>
<evidence type="ECO:0000313" key="3">
    <source>
        <dbReference type="Proteomes" id="UP001059745"/>
    </source>
</evidence>
<feature type="region of interest" description="Disordered" evidence="1">
    <location>
        <begin position="45"/>
        <end position="83"/>
    </location>
</feature>
<reference evidence="2" key="1">
    <citation type="submission" date="2022-09" db="EMBL/GenBank/DDBJ databases">
        <title>Genomic of Burkholderia gladioli.</title>
        <authorList>
            <person name="Wu H."/>
        </authorList>
    </citation>
    <scope>NUCLEOTIDE SEQUENCE</scope>
    <source>
        <strain evidence="2">ZN-S4</strain>
    </source>
</reference>
<dbReference type="Proteomes" id="UP001059745">
    <property type="component" value="Chromosome 2"/>
</dbReference>